<accession>A0A2K3L2F7</accession>
<dbReference type="EC" id="3.1.1.11" evidence="4 10"/>
<organism evidence="12 13">
    <name type="scientific">Trifolium pratense</name>
    <name type="common">Red clover</name>
    <dbReference type="NCBI Taxonomy" id="57577"/>
    <lineage>
        <taxon>Eukaryota</taxon>
        <taxon>Viridiplantae</taxon>
        <taxon>Streptophyta</taxon>
        <taxon>Embryophyta</taxon>
        <taxon>Tracheophyta</taxon>
        <taxon>Spermatophyta</taxon>
        <taxon>Magnoliopsida</taxon>
        <taxon>eudicotyledons</taxon>
        <taxon>Gunneridae</taxon>
        <taxon>Pentapetalae</taxon>
        <taxon>rosids</taxon>
        <taxon>fabids</taxon>
        <taxon>Fabales</taxon>
        <taxon>Fabaceae</taxon>
        <taxon>Papilionoideae</taxon>
        <taxon>50 kb inversion clade</taxon>
        <taxon>NPAAA clade</taxon>
        <taxon>Hologalegina</taxon>
        <taxon>IRL clade</taxon>
        <taxon>Trifolieae</taxon>
        <taxon>Trifolium</taxon>
    </lineage>
</organism>
<dbReference type="InterPro" id="IPR011050">
    <property type="entry name" value="Pectin_lyase_fold/virulence"/>
</dbReference>
<evidence type="ECO:0000256" key="8">
    <source>
        <dbReference type="ARBA" id="ARBA00047928"/>
    </source>
</evidence>
<comment type="caution">
    <text evidence="12">The sequence shown here is derived from an EMBL/GenBank/DDBJ whole genome shotgun (WGS) entry which is preliminary data.</text>
</comment>
<dbReference type="PROSITE" id="PS00503">
    <property type="entry name" value="PECTINESTERASE_2"/>
    <property type="match status" value="1"/>
</dbReference>
<dbReference type="InterPro" id="IPR000070">
    <property type="entry name" value="Pectinesterase_cat"/>
</dbReference>
<dbReference type="UniPathway" id="UPA00545">
    <property type="reaction ID" value="UER00823"/>
</dbReference>
<keyword evidence="7 10" id="KW-0063">Aspartyl esterase</keyword>
<dbReference type="Gene3D" id="2.160.20.10">
    <property type="entry name" value="Single-stranded right-handed beta-helix, Pectin lyase-like"/>
    <property type="match status" value="1"/>
</dbReference>
<feature type="non-terminal residue" evidence="12">
    <location>
        <position position="1"/>
    </location>
</feature>
<dbReference type="AlphaFoldDB" id="A0A2K3L2F7"/>
<evidence type="ECO:0000256" key="5">
    <source>
        <dbReference type="ARBA" id="ARBA00022512"/>
    </source>
</evidence>
<dbReference type="GO" id="GO:0042545">
    <property type="term" value="P:cell wall modification"/>
    <property type="evidence" value="ECO:0007669"/>
    <property type="project" value="UniProtKB-UniRule"/>
</dbReference>
<dbReference type="GO" id="GO:0030599">
    <property type="term" value="F:pectinesterase activity"/>
    <property type="evidence" value="ECO:0007669"/>
    <property type="project" value="UniProtKB-UniRule"/>
</dbReference>
<evidence type="ECO:0000313" key="13">
    <source>
        <dbReference type="Proteomes" id="UP000236291"/>
    </source>
</evidence>
<feature type="domain" description="Pectinesterase catalytic" evidence="11">
    <location>
        <begin position="9"/>
        <end position="180"/>
    </location>
</feature>
<feature type="non-terminal residue" evidence="12">
    <location>
        <position position="184"/>
    </location>
</feature>
<evidence type="ECO:0000256" key="1">
    <source>
        <dbReference type="ARBA" id="ARBA00004191"/>
    </source>
</evidence>
<dbReference type="InterPro" id="IPR012334">
    <property type="entry name" value="Pectin_lyas_fold"/>
</dbReference>
<reference evidence="12 13" key="1">
    <citation type="journal article" date="2014" name="Am. J. Bot.">
        <title>Genome assembly and annotation for red clover (Trifolium pratense; Fabaceae).</title>
        <authorList>
            <person name="Istvanek J."/>
            <person name="Jaros M."/>
            <person name="Krenek A."/>
            <person name="Repkova J."/>
        </authorList>
    </citation>
    <scope>NUCLEOTIDE SEQUENCE [LARGE SCALE GENOMIC DNA]</scope>
    <source>
        <strain evidence="13">cv. Tatra</strain>
        <tissue evidence="12">Young leaves</tissue>
    </source>
</reference>
<evidence type="ECO:0000259" key="11">
    <source>
        <dbReference type="Pfam" id="PF01095"/>
    </source>
</evidence>
<dbReference type="Pfam" id="PF01095">
    <property type="entry name" value="Pectinesterase"/>
    <property type="match status" value="1"/>
</dbReference>
<dbReference type="Proteomes" id="UP000236291">
    <property type="component" value="Unassembled WGS sequence"/>
</dbReference>
<evidence type="ECO:0000256" key="3">
    <source>
        <dbReference type="ARBA" id="ARBA00008891"/>
    </source>
</evidence>
<keyword evidence="5" id="KW-0964">Secreted</keyword>
<dbReference type="InterPro" id="IPR033131">
    <property type="entry name" value="Pectinesterase_Asp_AS"/>
</dbReference>
<dbReference type="GO" id="GO:0045490">
    <property type="term" value="P:pectin catabolic process"/>
    <property type="evidence" value="ECO:0007669"/>
    <property type="project" value="UniProtKB-UniRule"/>
</dbReference>
<feature type="active site" evidence="9">
    <location>
        <position position="90"/>
    </location>
</feature>
<sequence>WNDTANSTGGTSYSYSFAVFASKFTAYNISFKNTAPPPSPGEVGAQAVALRVTGDQSAFYGCGFYGAQDTLNDDNGRHYFKECFIQGSIDFIFGNARSLYEDCTINSIAKQDLVGIGGSITAQGRQSLKEQTGFSFVNCNIVGSGKVWLGRAWGTFATVIFSTTNMSDVIAAEGWNDWRDPSRD</sequence>
<proteinExistence type="inferred from homology"/>
<evidence type="ECO:0000256" key="9">
    <source>
        <dbReference type="PROSITE-ProRule" id="PRU10040"/>
    </source>
</evidence>
<evidence type="ECO:0000256" key="4">
    <source>
        <dbReference type="ARBA" id="ARBA00013229"/>
    </source>
</evidence>
<dbReference type="PANTHER" id="PTHR31321">
    <property type="entry name" value="ACYL-COA THIOESTER HYDROLASE YBHC-RELATED"/>
    <property type="match status" value="1"/>
</dbReference>
<dbReference type="SUPFAM" id="SSF51126">
    <property type="entry name" value="Pectin lyase-like"/>
    <property type="match status" value="1"/>
</dbReference>
<reference evidence="12 13" key="2">
    <citation type="journal article" date="2017" name="Front. Plant Sci.">
        <title>Gene Classification and Mining of Molecular Markers Useful in Red Clover (Trifolium pratense) Breeding.</title>
        <authorList>
            <person name="Istvanek J."/>
            <person name="Dluhosova J."/>
            <person name="Dluhos P."/>
            <person name="Patkova L."/>
            <person name="Nedelnik J."/>
            <person name="Repkova J."/>
        </authorList>
    </citation>
    <scope>NUCLEOTIDE SEQUENCE [LARGE SCALE GENOMIC DNA]</scope>
    <source>
        <strain evidence="13">cv. Tatra</strain>
        <tissue evidence="12">Young leaves</tissue>
    </source>
</reference>
<dbReference type="STRING" id="57577.A0A2K3L2F7"/>
<gene>
    <name evidence="12" type="ORF">L195_g028604</name>
</gene>
<comment type="subcellular location">
    <subcellularLocation>
        <location evidence="1">Secreted</location>
        <location evidence="1">Cell wall</location>
    </subcellularLocation>
</comment>
<keyword evidence="5" id="KW-0134">Cell wall</keyword>
<comment type="pathway">
    <text evidence="2 10">Glycan metabolism; pectin degradation; 2-dehydro-3-deoxy-D-gluconate from pectin: step 1/5.</text>
</comment>
<comment type="catalytic activity">
    <reaction evidence="8 10">
        <text>[(1-&gt;4)-alpha-D-galacturonosyl methyl ester](n) + n H2O = [(1-&gt;4)-alpha-D-galacturonosyl](n) + n methanol + n H(+)</text>
        <dbReference type="Rhea" id="RHEA:22380"/>
        <dbReference type="Rhea" id="RHEA-COMP:14570"/>
        <dbReference type="Rhea" id="RHEA-COMP:14573"/>
        <dbReference type="ChEBI" id="CHEBI:15377"/>
        <dbReference type="ChEBI" id="CHEBI:15378"/>
        <dbReference type="ChEBI" id="CHEBI:17790"/>
        <dbReference type="ChEBI" id="CHEBI:140522"/>
        <dbReference type="ChEBI" id="CHEBI:140523"/>
        <dbReference type="EC" id="3.1.1.11"/>
    </reaction>
</comment>
<keyword evidence="6 10" id="KW-0378">Hydrolase</keyword>
<evidence type="ECO:0000313" key="12">
    <source>
        <dbReference type="EMBL" id="PNX72711.1"/>
    </source>
</evidence>
<evidence type="ECO:0000256" key="7">
    <source>
        <dbReference type="ARBA" id="ARBA00023085"/>
    </source>
</evidence>
<comment type="similarity">
    <text evidence="3">Belongs to the pectinesterase family.</text>
</comment>
<evidence type="ECO:0000256" key="2">
    <source>
        <dbReference type="ARBA" id="ARBA00005184"/>
    </source>
</evidence>
<protein>
    <recommendedName>
        <fullName evidence="4 10">Pectinesterase</fullName>
        <ecNumber evidence="4 10">3.1.1.11</ecNumber>
    </recommendedName>
</protein>
<evidence type="ECO:0000256" key="6">
    <source>
        <dbReference type="ARBA" id="ARBA00022801"/>
    </source>
</evidence>
<evidence type="ECO:0000256" key="10">
    <source>
        <dbReference type="RuleBase" id="RU000589"/>
    </source>
</evidence>
<name>A0A2K3L2F7_TRIPR</name>
<dbReference type="PANTHER" id="PTHR31321:SF73">
    <property type="entry name" value="PECTINESTERASE 14-RELATED"/>
    <property type="match status" value="1"/>
</dbReference>
<dbReference type="EMBL" id="ASHM01025006">
    <property type="protein sequence ID" value="PNX72711.1"/>
    <property type="molecule type" value="Genomic_DNA"/>
</dbReference>